<dbReference type="InterPro" id="IPR037018">
    <property type="entry name" value="GH65_N"/>
</dbReference>
<feature type="domain" description="Glycosyl hydrolase 94 supersandwich" evidence="4">
    <location>
        <begin position="1909"/>
        <end position="2178"/>
    </location>
</feature>
<feature type="transmembrane region" description="Helical" evidence="3">
    <location>
        <begin position="779"/>
        <end position="796"/>
    </location>
</feature>
<feature type="domain" description="Glycosyl hydrolase 94 catalytic" evidence="6">
    <location>
        <begin position="2193"/>
        <end position="2617"/>
    </location>
</feature>
<dbReference type="CDD" id="cd11753">
    <property type="entry name" value="GH94N_ChvB_NdvB_2_like"/>
    <property type="match status" value="1"/>
</dbReference>
<organism evidence="7 8">
    <name type="scientific">Fonticella tunisiensis</name>
    <dbReference type="NCBI Taxonomy" id="1096341"/>
    <lineage>
        <taxon>Bacteria</taxon>
        <taxon>Bacillati</taxon>
        <taxon>Bacillota</taxon>
        <taxon>Clostridia</taxon>
        <taxon>Eubacteriales</taxon>
        <taxon>Clostridiaceae</taxon>
        <taxon>Fonticella</taxon>
    </lineage>
</organism>
<name>A0A4R7KRE1_9CLOT</name>
<dbReference type="SUPFAM" id="SSF74650">
    <property type="entry name" value="Galactose mutarotase-like"/>
    <property type="match status" value="2"/>
</dbReference>
<dbReference type="SUPFAM" id="SSF48208">
    <property type="entry name" value="Six-hairpin glycosidases"/>
    <property type="match status" value="1"/>
</dbReference>
<feature type="domain" description="Glycoamylase-like" evidence="5">
    <location>
        <begin position="1158"/>
        <end position="1370"/>
    </location>
</feature>
<dbReference type="Pfam" id="PF06165">
    <property type="entry name" value="GH94_b-supersand"/>
    <property type="match status" value="2"/>
</dbReference>
<feature type="domain" description="Glycosyl hydrolase 94 supersandwich" evidence="4">
    <location>
        <begin position="1416"/>
        <end position="1687"/>
    </location>
</feature>
<evidence type="ECO:0000256" key="3">
    <source>
        <dbReference type="SAM" id="Phobius"/>
    </source>
</evidence>
<evidence type="ECO:0000313" key="7">
    <source>
        <dbReference type="EMBL" id="TDT61306.1"/>
    </source>
</evidence>
<protein>
    <submittedName>
        <fullName evidence="7">Cyclic beta-1,2-glucan synthetase</fullName>
    </submittedName>
</protein>
<gene>
    <name evidence="7" type="ORF">EDD71_10731</name>
</gene>
<dbReference type="Pfam" id="PF17167">
    <property type="entry name" value="Glyco_hydro_94"/>
    <property type="match status" value="1"/>
</dbReference>
<feature type="transmembrane region" description="Helical" evidence="3">
    <location>
        <begin position="802"/>
        <end position="825"/>
    </location>
</feature>
<dbReference type="EMBL" id="SOAZ01000007">
    <property type="protein sequence ID" value="TDT61306.1"/>
    <property type="molecule type" value="Genomic_DNA"/>
</dbReference>
<dbReference type="InterPro" id="IPR033432">
    <property type="entry name" value="GH94_catalytic"/>
</dbReference>
<sequence length="2694" mass="308440">MILNSHELYLHGKNIAKDHIVSKQGEYNKLILNRLDNNFIRISRVYRFLKDRAKNNKSLCPASEWLLDNYYIIEEQVKWIMANCSRRFLKKLRTIQSGSLKGYPRTFAICLELINHTDGKLDKKQIIEFIKAYQTIEPLSMAELWSISTMLRIALVEKIADICQVISDIHKEWSNVERFKGKDHNEIFNEIKKTFTSMDSINYAYIERLSRFIKSLEVNEEELFRYIDDRLHEFNTSMEEVIKHEHNEQAALKISIGNCITSLRLISALDFNEIFESLSHVEGILRKDPSGYYMEQDFESRNYYRRQVEKIAERYKVSEIQVARTALDCTLKYEDISKASSHVGYYLAGKGRTYLIRDIEKNPSGLKKNVLAVYVLPVAIITAILSLGLALYSYTSAVKAPLLIAALTLIIALIPSSEIAVTITNWIITHLKTPDFIPKLELRNGIPEECTTIIIVPTILPNVKRVIELIRNLEVTYMANNEDNIYFALVGDLKDSGSEFNDEDEDILNTARDMIEELNRKYGDNKFYFLCRRRIYNDRQGRWMGWDRKRGAVLEFNRLIKGDKNTTFSTITGNIENLKRAKYVITLDADTILPIGRARSLIGAISHPLNKAVFDDKKGIVIEGYGLIQPRIGINIVSTNKSLFTRIFAGSGGIDPYTAAVSDVYQDLFHEGIFTGKGIYDIDIFIKALDEAIPENTLLSHDLIEGSYLRTGLATDIELIDGYPEKYSSYIMRLHRWVRGDWQTIRWLFPYIKNRYGKRIKNPISLLSRWKLFDNLRRSLVSTSLMLVIISGILFLPGTPSLWLSFAVLTVFLPILLNLADYLALKYYNCPGIRVNGDLIYGFKAAFYQCLLNFIFLPYHSYIMMDAALKSLYRVFVSKRNLLEWVTAAEVEKNMSNDFKGYINRMYPVLIESAVLYAVAFVFRRENLIAIIPLLIVWALSPAVAYYISQPAAEPKIELSDEDNEFLRRISRKTWNFYEEFANEENNYLPVDNYQEEPVERVAHRTSPTNIGFLLMAILSARDLGYITTSEMLEKLDKTIGTIERMEKWNGHLYNWYDTRTLEVLMPKFISTVDSGNLMGYYITLKEGLKEHHEKLLHKNNADDDVEKVQNQISLIDSLIFRIEKLIADMKFESLYDKKRELFSIGYDVSNDKLINSYYDLLASEARITSYLAIAKREVSPSHWSRLGRSLVDIDGYRSLVSWTGTMFEYLMPPIIMRTYKNTLLGETYSTVINAQIKYGRSRKVPWGTSESGYHGFDHILNYQYKAFGVPDLGLKRGLVKDMVISPYSTILALPFSPKDALLNLHKLTEYNLEGKYGFYESVDFTPERMPRSQKYAVVKSFMAHHQGMIITALNNYFNNNILVKRFHSDPAVRAGEFLLQERIPVRAIITKEIKEDVVPFKTEEYEGFNYVRELGLPESPIPVCHLLSNGTYSIMVSNFGYSYSKLGDIMVTRWREDLSSKKYGTFIYLRDVNSNKVWSSTIEPVNAIPDRYKVIFSSDKAKFERIDGSIETHMEVCVSPEDNCEVRKLTIFNHGSEDATIECTSYLEPVLSPHMADIAHPAFNNLFVRTEALRDFSSIIASRRPREEGKKTLWAFHTLSADVESIGDLDFETDRYKFIGRGQNLKDPRGMSHPLTDTVGAVLDPIFSIRKKVKIAPGKSSVLYYTTGAAENRNSIIELCKKYSDPLNAERSFELAYLRGNIDNSYFNFKESDAKIFNSLISHILFISPVKKRYEEYIMRNRKGQPGLWAYGISGDLPIVLVTISKAESIEGVKTMLRAHEYWRSRGLKVDLVILNQDESDYFEPLLNLIRDLVSAGHGRELIDRAGGIFVRNAALMPEEDRILLYSASRIIINADEGSIKKQLTYFEAKEAQNILKASKIPCHYPDNLMYSPLLYYNGYGGFDNDNKEYTIILKDNIFTPAPWINVISNKNFGFTVTDTGGGFTWSENSRENKLTPWSNDPVSDPPGEIIYIRDDETGEIWTITPLPVREKEGYVISHGLGYSRFLHSSHGIEQQLTVFVTRDEPVKLSLVKLKNVSGTERRLSLYYYIRPVLGVTDQITQQHIITQFDENLGAFIVQNSYNSDFPGRIAFISSSLEVKSFTGNRLEFVGNAGDFKSPKALGYEGLSKQYGTGFDPCCVIQTSLSIKEDDEQELVFMLGQVKSMDNLTQLIMKYKDLTKCKAALEEAKGVWDELLNRLQIATPDDRFNIIMNTWLLYQTLSCRIWARSAFYQSGGAYGFRDQLQDVMSLLNIYPEIAKNQIILHCAHQFVEGDVQHWWHPGAGEKGIRTKFSDDLLWLPYVTAEYVEKTGDTDILYLEVPYLEDAPLGEKEDERYGVPKVSEQKSTVYEHCIRALERGLKFGEHGIPLMGSGDWNDGMNTVGNKGRGESIWLGWFICHTLKKFIPLCKIANDKEKAERYEEIVQYIADSIEKNAWDGEWYLRAYFDDGKPLGSSINSECKIDSIAQSWAVISGAGNHKRAEKAMNSVENYLVMEDEGLIKLFTPPFDKGDLSPGYIKGYVPGVRENGGQYTHAATWVVYAFARMGYGNKAYSLFSLINPINHTMTDLDCARYKVEPYVMAADVYAVEPHVGRGGWTWYTGSSGWMYKVGLEEILGFKKKGSSLIIDPCIPSYWKEFKIRYKYNKTDYIINVSNPAGVNRGVKEVKMDGVVLGDKTIKLVDDEKFHSVEVVLG</sequence>
<evidence type="ECO:0000313" key="8">
    <source>
        <dbReference type="Proteomes" id="UP000295325"/>
    </source>
</evidence>
<feature type="transmembrane region" description="Helical" evidence="3">
    <location>
        <begin position="928"/>
        <end position="948"/>
    </location>
</feature>
<keyword evidence="3" id="KW-1133">Transmembrane helix</keyword>
<dbReference type="Gene3D" id="1.50.10.10">
    <property type="match status" value="1"/>
</dbReference>
<keyword evidence="3" id="KW-0472">Membrane</keyword>
<dbReference type="RefSeq" id="WP_133627787.1">
    <property type="nucleotide sequence ID" value="NZ_SOAZ01000007.1"/>
</dbReference>
<reference evidence="7 8" key="1">
    <citation type="submission" date="2019-03" db="EMBL/GenBank/DDBJ databases">
        <title>Genomic Encyclopedia of Type Strains, Phase IV (KMG-IV): sequencing the most valuable type-strain genomes for metagenomic binning, comparative biology and taxonomic classification.</title>
        <authorList>
            <person name="Goeker M."/>
        </authorList>
    </citation>
    <scope>NUCLEOTIDE SEQUENCE [LARGE SCALE GENOMIC DNA]</scope>
    <source>
        <strain evidence="7 8">DSM 24455</strain>
    </source>
</reference>
<feature type="transmembrane region" description="Helical" evidence="3">
    <location>
        <begin position="400"/>
        <end position="428"/>
    </location>
</feature>
<dbReference type="GO" id="GO:0030246">
    <property type="term" value="F:carbohydrate binding"/>
    <property type="evidence" value="ECO:0007669"/>
    <property type="project" value="InterPro"/>
</dbReference>
<feature type="transmembrane region" description="Helical" evidence="3">
    <location>
        <begin position="905"/>
        <end position="923"/>
    </location>
</feature>
<dbReference type="InterPro" id="IPR008928">
    <property type="entry name" value="6-hairpin_glycosidase_sf"/>
</dbReference>
<feature type="transmembrane region" description="Helical" evidence="3">
    <location>
        <begin position="846"/>
        <end position="865"/>
    </location>
</feature>
<dbReference type="PANTHER" id="PTHR37469">
    <property type="entry name" value="CELLOBIONIC ACID PHOSPHORYLASE-RELATED"/>
    <property type="match status" value="1"/>
</dbReference>
<keyword evidence="8" id="KW-1185">Reference proteome</keyword>
<dbReference type="Gene3D" id="2.70.98.40">
    <property type="entry name" value="Glycoside hydrolase, family 65, N-terminal domain"/>
    <property type="match status" value="2"/>
</dbReference>
<dbReference type="InterPro" id="IPR010383">
    <property type="entry name" value="Glyco_hydrolase_94_b-supersand"/>
</dbReference>
<dbReference type="SMART" id="SM01068">
    <property type="entry name" value="CBM_X"/>
    <property type="match status" value="2"/>
</dbReference>
<evidence type="ECO:0000259" key="5">
    <source>
        <dbReference type="Pfam" id="PF10091"/>
    </source>
</evidence>
<proteinExistence type="predicted"/>
<dbReference type="Proteomes" id="UP000295325">
    <property type="component" value="Unassembled WGS sequence"/>
</dbReference>
<dbReference type="InterPro" id="IPR011013">
    <property type="entry name" value="Gal_mutarotase_sf_dom"/>
</dbReference>
<dbReference type="InterPro" id="IPR019282">
    <property type="entry name" value="Glycoamylase-like_cons_dom"/>
</dbReference>
<evidence type="ECO:0000259" key="6">
    <source>
        <dbReference type="Pfam" id="PF17167"/>
    </source>
</evidence>
<comment type="caution">
    <text evidence="7">The sequence shown here is derived from an EMBL/GenBank/DDBJ whole genome shotgun (WGS) entry which is preliminary data.</text>
</comment>
<evidence type="ECO:0000259" key="4">
    <source>
        <dbReference type="Pfam" id="PF06165"/>
    </source>
</evidence>
<dbReference type="Pfam" id="PF10091">
    <property type="entry name" value="Glycoamylase"/>
    <property type="match status" value="1"/>
</dbReference>
<evidence type="ECO:0000256" key="2">
    <source>
        <dbReference type="ARBA" id="ARBA00022679"/>
    </source>
</evidence>
<feature type="transmembrane region" description="Helical" evidence="3">
    <location>
        <begin position="371"/>
        <end position="394"/>
    </location>
</feature>
<dbReference type="GO" id="GO:0016757">
    <property type="term" value="F:glycosyltransferase activity"/>
    <property type="evidence" value="ECO:0007669"/>
    <property type="project" value="UniProtKB-KW"/>
</dbReference>
<dbReference type="Gene3D" id="2.60.420.10">
    <property type="entry name" value="Maltose phosphorylase, domain 3"/>
    <property type="match status" value="1"/>
</dbReference>
<dbReference type="OrthoDB" id="9769991at2"/>
<dbReference type="GO" id="GO:0005975">
    <property type="term" value="P:carbohydrate metabolic process"/>
    <property type="evidence" value="ECO:0007669"/>
    <property type="project" value="InterPro"/>
</dbReference>
<dbReference type="InterPro" id="IPR037824">
    <property type="entry name" value="GH94N_2_NdvB"/>
</dbReference>
<keyword evidence="2" id="KW-0808">Transferase</keyword>
<dbReference type="InterPro" id="IPR012341">
    <property type="entry name" value="6hp_glycosidase-like_sf"/>
</dbReference>
<accession>A0A4R7KRE1</accession>
<dbReference type="CDD" id="cd11756">
    <property type="entry name" value="GH94N_ChvB_NdvB_1_like"/>
    <property type="match status" value="1"/>
</dbReference>
<dbReference type="PANTHER" id="PTHR37469:SF2">
    <property type="entry name" value="CELLOBIONIC ACID PHOSPHORYLASE"/>
    <property type="match status" value="1"/>
</dbReference>
<dbReference type="InterPro" id="IPR037820">
    <property type="entry name" value="GH94N_NdvB"/>
</dbReference>
<keyword evidence="1" id="KW-0328">Glycosyltransferase</keyword>
<dbReference type="Gene3D" id="1.50.10.140">
    <property type="match status" value="1"/>
</dbReference>
<dbReference type="InterPro" id="IPR052047">
    <property type="entry name" value="GH94_Enzymes"/>
</dbReference>
<keyword evidence="3" id="KW-0812">Transmembrane</keyword>
<evidence type="ECO:0000256" key="1">
    <source>
        <dbReference type="ARBA" id="ARBA00022676"/>
    </source>
</evidence>